<name>A0ABT8YF58_9SPHN</name>
<evidence type="ECO:0000313" key="3">
    <source>
        <dbReference type="EMBL" id="MDO6416324.1"/>
    </source>
</evidence>
<comment type="similarity">
    <text evidence="1">Belongs to the UPF0174 family.</text>
</comment>
<evidence type="ECO:0000259" key="2">
    <source>
        <dbReference type="Pfam" id="PF03981"/>
    </source>
</evidence>
<evidence type="ECO:0000313" key="4">
    <source>
        <dbReference type="Proteomes" id="UP001169764"/>
    </source>
</evidence>
<accession>A0ABT8YF58</accession>
<organism evidence="3 4">
    <name type="scientific">Sphingomonas natans</name>
    <dbReference type="NCBI Taxonomy" id="3063330"/>
    <lineage>
        <taxon>Bacteria</taxon>
        <taxon>Pseudomonadati</taxon>
        <taxon>Pseudomonadota</taxon>
        <taxon>Alphaproteobacteria</taxon>
        <taxon>Sphingomonadales</taxon>
        <taxon>Sphingomonadaceae</taxon>
        <taxon>Sphingomonas</taxon>
    </lineage>
</organism>
<protein>
    <submittedName>
        <fullName evidence="3">Ubiquinol-cytochrome C chaperone family protein</fullName>
    </submittedName>
</protein>
<keyword evidence="4" id="KW-1185">Reference proteome</keyword>
<reference evidence="3" key="1">
    <citation type="submission" date="2023-07" db="EMBL/GenBank/DDBJ databases">
        <authorList>
            <person name="Kim M."/>
        </authorList>
    </citation>
    <scope>NUCLEOTIDE SEQUENCE</scope>
    <source>
        <strain evidence="3">BIUV-7</strain>
    </source>
</reference>
<dbReference type="RefSeq" id="WP_303546069.1">
    <property type="nucleotide sequence ID" value="NZ_JAUOTP010000010.1"/>
</dbReference>
<dbReference type="Pfam" id="PF03981">
    <property type="entry name" value="Ubiq_cyt_C_chap"/>
    <property type="match status" value="1"/>
</dbReference>
<dbReference type="Proteomes" id="UP001169764">
    <property type="component" value="Unassembled WGS sequence"/>
</dbReference>
<feature type="domain" description="Ubiquinol-cytochrome c chaperone" evidence="2">
    <location>
        <begin position="31"/>
        <end position="164"/>
    </location>
</feature>
<sequence length="166" mass="17713">MGRDSDREALLPLYRAVVTAARLPVWYRAGKVPDTMDGRFDMIAAILSLVLLRLEREGGETSAPSARLTELFVDDMDGQLRQEGIGDIIVGKHVGRMMGALGGRLGAFREGLAPGGDLDGAIARNLLRDPAADPGAVSVLRDGLLSLSAALDATPVHELLDGIWRN</sequence>
<gene>
    <name evidence="3" type="ORF">Q4F19_18205</name>
</gene>
<proteinExistence type="inferred from homology"/>
<evidence type="ECO:0000256" key="1">
    <source>
        <dbReference type="ARBA" id="ARBA00006436"/>
    </source>
</evidence>
<comment type="caution">
    <text evidence="3">The sequence shown here is derived from an EMBL/GenBank/DDBJ whole genome shotgun (WGS) entry which is preliminary data.</text>
</comment>
<dbReference type="InterPro" id="IPR021150">
    <property type="entry name" value="Ubiq_cyt_c_chap"/>
</dbReference>
<dbReference type="EMBL" id="JAUOTP010000010">
    <property type="protein sequence ID" value="MDO6416324.1"/>
    <property type="molecule type" value="Genomic_DNA"/>
</dbReference>